<evidence type="ECO:0000256" key="1">
    <source>
        <dbReference type="SAM" id="Phobius"/>
    </source>
</evidence>
<sequence length="252" mass="28289">MTITGNILLAILYTYLLRPKYKDAADYQGTMSTAGHLFRQARAILAQMPEKLYLSLAAIFIGLPPLSSLPTLLSLLAGDRTWWQLLVLISALILLNLGFLIIGAMVSAVILKNCLPLPQKVRWRIDRQVIIDLLVLKTQLTSDNLEALLEAVEIPELIAGDERLLTLWHGLAQAKLPELTMAELQQLLVRQASDEVELYVITRDFAGFCELTMAVNEPESLQEAYQNYCRSNQKQLYFVYGLLVLATILAIF</sequence>
<protein>
    <submittedName>
        <fullName evidence="2">Uncharacterized protein</fullName>
    </submittedName>
</protein>
<dbReference type="EMBL" id="CP042392">
    <property type="protein sequence ID" value="QEA53297.1"/>
    <property type="molecule type" value="Genomic_DNA"/>
</dbReference>
<organism evidence="2 3">
    <name type="scientific">Loigolactobacillus coryniformis</name>
    <dbReference type="NCBI Taxonomy" id="1610"/>
    <lineage>
        <taxon>Bacteria</taxon>
        <taxon>Bacillati</taxon>
        <taxon>Bacillota</taxon>
        <taxon>Bacilli</taxon>
        <taxon>Lactobacillales</taxon>
        <taxon>Lactobacillaceae</taxon>
        <taxon>Loigolactobacillus</taxon>
    </lineage>
</organism>
<evidence type="ECO:0000313" key="3">
    <source>
        <dbReference type="Proteomes" id="UP000321772"/>
    </source>
</evidence>
<accession>A0A5B8TFJ8</accession>
<dbReference type="Proteomes" id="UP000321772">
    <property type="component" value="Chromosome"/>
</dbReference>
<name>A0A5B8TFJ8_9LACO</name>
<keyword evidence="1" id="KW-0472">Membrane</keyword>
<dbReference type="AlphaFoldDB" id="A0A5B8TFJ8"/>
<feature type="transmembrane region" description="Helical" evidence="1">
    <location>
        <begin position="52"/>
        <end position="76"/>
    </location>
</feature>
<feature type="transmembrane region" description="Helical" evidence="1">
    <location>
        <begin position="235"/>
        <end position="251"/>
    </location>
</feature>
<gene>
    <name evidence="2" type="ORF">FGL77_08265</name>
</gene>
<feature type="transmembrane region" description="Helical" evidence="1">
    <location>
        <begin position="82"/>
        <end position="111"/>
    </location>
</feature>
<keyword evidence="1" id="KW-1133">Transmembrane helix</keyword>
<proteinExistence type="predicted"/>
<evidence type="ECO:0000313" key="2">
    <source>
        <dbReference type="EMBL" id="QEA53297.1"/>
    </source>
</evidence>
<keyword evidence="1" id="KW-0812">Transmembrane</keyword>
<reference evidence="2 3" key="1">
    <citation type="submission" date="2019-06" db="EMBL/GenBank/DDBJ databases">
        <title>Genome analyses of bacteria isolated from kimchi.</title>
        <authorList>
            <person name="Lee S."/>
            <person name="Ahn S."/>
            <person name="Roh S."/>
        </authorList>
    </citation>
    <scope>NUCLEOTIDE SEQUENCE [LARGE SCALE GENOMIC DNA]</scope>
    <source>
        <strain evidence="2 3">CBA3616</strain>
    </source>
</reference>